<feature type="binding site" evidence="10">
    <location>
        <position position="224"/>
    </location>
    <ligand>
        <name>Zn(2+)</name>
        <dbReference type="ChEBI" id="CHEBI:29105"/>
        <label>2</label>
        <note>catalytic</note>
    </ligand>
</feature>
<evidence type="ECO:0000256" key="3">
    <source>
        <dbReference type="ARBA" id="ARBA00022723"/>
    </source>
</evidence>
<feature type="binding site" evidence="10">
    <location>
        <position position="196"/>
    </location>
    <ligand>
        <name>Zn(2+)</name>
        <dbReference type="ChEBI" id="CHEBI:29105"/>
        <label>1</label>
    </ligand>
</feature>
<evidence type="ECO:0000256" key="6">
    <source>
        <dbReference type="ARBA" id="ARBA00022833"/>
    </source>
</evidence>
<feature type="binding site" evidence="10">
    <location>
        <position position="173"/>
    </location>
    <ligand>
        <name>Zn(2+)</name>
        <dbReference type="ChEBI" id="CHEBI:29105"/>
        <label>1</label>
    </ligand>
</feature>
<dbReference type="Proteomes" id="UP001190926">
    <property type="component" value="Unassembled WGS sequence"/>
</dbReference>
<evidence type="ECO:0000313" key="13">
    <source>
        <dbReference type="EMBL" id="KAH6824194.1"/>
    </source>
</evidence>
<comment type="cofactor">
    <cofactor evidence="10">
        <name>Zn(2+)</name>
        <dbReference type="ChEBI" id="CHEBI:29105"/>
    </cofactor>
    <text evidence="10">Binds 2 Zn(2+) ions per subunit.</text>
</comment>
<sequence>MVTSFVVFVALFLAPVFSASSRHSAIDDWQLAYFKKYGYLEHARRSNVNAVIASAITTFQQNFGINPTGILDVETVSAMEAPRCGVPDIINGTNYMQPRNYSSKFTLFPYSPKWKKYDLKYLLTEDHFPPAAKFPLDLAFTEWHSYTDFIFSEGQGFSDSELSIGFYSRDHGDGSPFDGPGLVVGHAWPPENGIAHFDADENWSYDSINGTPDDAVDFETAALHEIGHMLGLEHSTVQSAVMFPFFNLGERKRLDDDDINGIRFLYGNHV</sequence>
<feature type="signal peptide" evidence="11">
    <location>
        <begin position="1"/>
        <end position="18"/>
    </location>
</feature>
<feature type="binding site" evidence="10">
    <location>
        <position position="178"/>
    </location>
    <ligand>
        <name>Ca(2+)</name>
        <dbReference type="ChEBI" id="CHEBI:29108"/>
        <label>3</label>
    </ligand>
</feature>
<feature type="binding site" evidence="10">
    <location>
        <position position="201"/>
    </location>
    <ligand>
        <name>Ca(2+)</name>
        <dbReference type="ChEBI" id="CHEBI:29108"/>
        <label>1</label>
    </ligand>
</feature>
<dbReference type="Pfam" id="PF00413">
    <property type="entry name" value="Peptidase_M10"/>
    <property type="match status" value="1"/>
</dbReference>
<feature type="active site" evidence="9">
    <location>
        <position position="225"/>
    </location>
</feature>
<feature type="binding site" evidence="10">
    <location>
        <position position="179"/>
    </location>
    <ligand>
        <name>Ca(2+)</name>
        <dbReference type="ChEBI" id="CHEBI:29108"/>
        <label>3</label>
    </ligand>
</feature>
<keyword evidence="5" id="KW-0378">Hydrolase</keyword>
<dbReference type="InterPro" id="IPR024079">
    <property type="entry name" value="MetalloPept_cat_dom_sf"/>
</dbReference>
<protein>
    <recommendedName>
        <fullName evidence="12">Peptidase metallopeptidase domain-containing protein</fullName>
    </recommendedName>
</protein>
<evidence type="ECO:0000256" key="9">
    <source>
        <dbReference type="PIRSR" id="PIRSR621190-1"/>
    </source>
</evidence>
<feature type="binding site" evidence="10">
    <location>
        <position position="201"/>
    </location>
    <ligand>
        <name>Ca(2+)</name>
        <dbReference type="ChEBI" id="CHEBI:29108"/>
        <label>3</label>
    </ligand>
</feature>
<accession>A0AAD4IZM1</accession>
<keyword evidence="2" id="KW-0645">Protease</keyword>
<keyword evidence="3 10" id="KW-0479">Metal-binding</keyword>
<evidence type="ECO:0000256" key="8">
    <source>
        <dbReference type="ARBA" id="ARBA00023145"/>
    </source>
</evidence>
<organism evidence="13 14">
    <name type="scientific">Perilla frutescens var. hirtella</name>
    <name type="common">Perilla citriodora</name>
    <name type="synonym">Perilla setoyensis</name>
    <dbReference type="NCBI Taxonomy" id="608512"/>
    <lineage>
        <taxon>Eukaryota</taxon>
        <taxon>Viridiplantae</taxon>
        <taxon>Streptophyta</taxon>
        <taxon>Embryophyta</taxon>
        <taxon>Tracheophyta</taxon>
        <taxon>Spermatophyta</taxon>
        <taxon>Magnoliopsida</taxon>
        <taxon>eudicotyledons</taxon>
        <taxon>Gunneridae</taxon>
        <taxon>Pentapetalae</taxon>
        <taxon>asterids</taxon>
        <taxon>lamiids</taxon>
        <taxon>Lamiales</taxon>
        <taxon>Lamiaceae</taxon>
        <taxon>Nepetoideae</taxon>
        <taxon>Elsholtzieae</taxon>
        <taxon>Perilla</taxon>
    </lineage>
</organism>
<feature type="chain" id="PRO_5042048993" description="Peptidase metallopeptidase domain-containing protein" evidence="11">
    <location>
        <begin position="19"/>
        <end position="270"/>
    </location>
</feature>
<feature type="binding site" evidence="10">
    <location>
        <position position="234"/>
    </location>
    <ligand>
        <name>Zn(2+)</name>
        <dbReference type="ChEBI" id="CHEBI:29105"/>
        <label>2</label>
        <note>catalytic</note>
    </ligand>
</feature>
<comment type="caution">
    <text evidence="13">The sequence shown here is derived from an EMBL/GenBank/DDBJ whole genome shotgun (WGS) entry which is preliminary data.</text>
</comment>
<evidence type="ECO:0000256" key="2">
    <source>
        <dbReference type="ARBA" id="ARBA00022670"/>
    </source>
</evidence>
<dbReference type="GO" id="GO:0008270">
    <property type="term" value="F:zinc ion binding"/>
    <property type="evidence" value="ECO:0007669"/>
    <property type="project" value="InterPro"/>
</dbReference>
<dbReference type="Gene3D" id="3.40.390.10">
    <property type="entry name" value="Collagenase (Catalytic Domain)"/>
    <property type="match status" value="1"/>
</dbReference>
<dbReference type="PROSITE" id="PS00546">
    <property type="entry name" value="CYSTEINE_SWITCH"/>
    <property type="match status" value="1"/>
</dbReference>
<keyword evidence="6 10" id="KW-0862">Zinc</keyword>
<dbReference type="Pfam" id="PF01471">
    <property type="entry name" value="PG_binding_1"/>
    <property type="match status" value="1"/>
</dbReference>
<dbReference type="GO" id="GO:0006508">
    <property type="term" value="P:proteolysis"/>
    <property type="evidence" value="ECO:0007669"/>
    <property type="project" value="UniProtKB-KW"/>
</dbReference>
<reference evidence="13 14" key="1">
    <citation type="journal article" date="2021" name="Nat. Commun.">
        <title>Incipient diploidization of the medicinal plant Perilla within 10,000 years.</title>
        <authorList>
            <person name="Zhang Y."/>
            <person name="Shen Q."/>
            <person name="Leng L."/>
            <person name="Zhang D."/>
            <person name="Chen S."/>
            <person name="Shi Y."/>
            <person name="Ning Z."/>
            <person name="Chen S."/>
        </authorList>
    </citation>
    <scope>NUCLEOTIDE SEQUENCE [LARGE SCALE GENOMIC DNA]</scope>
    <source>
        <strain evidence="14">cv. PC099</strain>
    </source>
</reference>
<evidence type="ECO:0000256" key="4">
    <source>
        <dbReference type="ARBA" id="ARBA00022729"/>
    </source>
</evidence>
<keyword evidence="7" id="KW-0482">Metalloprotease</keyword>
<feature type="binding site" evidence="10">
    <location>
        <position position="242"/>
    </location>
    <ligand>
        <name>Zn(2+)</name>
        <dbReference type="ChEBI" id="CHEBI:29105"/>
        <label>2</label>
        <note>catalytic</note>
    </ligand>
</feature>
<dbReference type="SMART" id="SM00235">
    <property type="entry name" value="ZnMc"/>
    <property type="match status" value="1"/>
</dbReference>
<dbReference type="GO" id="GO:0031012">
    <property type="term" value="C:extracellular matrix"/>
    <property type="evidence" value="ECO:0007669"/>
    <property type="project" value="InterPro"/>
</dbReference>
<feature type="binding site" evidence="10">
    <location>
        <position position="186"/>
    </location>
    <ligand>
        <name>Zn(2+)</name>
        <dbReference type="ChEBI" id="CHEBI:29105"/>
        <label>1</label>
    </ligand>
</feature>
<gene>
    <name evidence="13" type="ORF">C2S53_011705</name>
</gene>
<dbReference type="InterPro" id="IPR002477">
    <property type="entry name" value="Peptidoglycan-bd-like"/>
</dbReference>
<evidence type="ECO:0000256" key="11">
    <source>
        <dbReference type="SAM" id="SignalP"/>
    </source>
</evidence>
<evidence type="ECO:0000256" key="7">
    <source>
        <dbReference type="ARBA" id="ARBA00023049"/>
    </source>
</evidence>
<evidence type="ECO:0000259" key="12">
    <source>
        <dbReference type="SMART" id="SM00235"/>
    </source>
</evidence>
<dbReference type="InterPro" id="IPR001818">
    <property type="entry name" value="Pept_M10_metallopeptidase"/>
</dbReference>
<dbReference type="InterPro" id="IPR021190">
    <property type="entry name" value="Pept_M10A"/>
</dbReference>
<feature type="binding site" evidence="10">
    <location>
        <position position="198"/>
    </location>
    <ligand>
        <name>Ca(2+)</name>
        <dbReference type="ChEBI" id="CHEBI:29108"/>
        <label>3</label>
    </ligand>
</feature>
<feature type="binding site" evidence="10">
    <location>
        <position position="228"/>
    </location>
    <ligand>
        <name>Zn(2+)</name>
        <dbReference type="ChEBI" id="CHEBI:29105"/>
        <label>2</label>
        <note>catalytic</note>
    </ligand>
</feature>
<comment type="similarity">
    <text evidence="1">Belongs to the peptidase M10A family. Matrix metalloproteinases (MMPs) subfamily.</text>
</comment>
<evidence type="ECO:0000256" key="1">
    <source>
        <dbReference type="ARBA" id="ARBA00009614"/>
    </source>
</evidence>
<dbReference type="EMBL" id="SDAM02000476">
    <property type="protein sequence ID" value="KAH6824194.1"/>
    <property type="molecule type" value="Genomic_DNA"/>
</dbReference>
<dbReference type="InterPro" id="IPR021158">
    <property type="entry name" value="Pept_M10A_Zn_BS"/>
</dbReference>
<dbReference type="GO" id="GO:0030198">
    <property type="term" value="P:extracellular matrix organization"/>
    <property type="evidence" value="ECO:0007669"/>
    <property type="project" value="TreeGrafter"/>
</dbReference>
<feature type="binding site" description="in inhibited form" evidence="10">
    <location>
        <position position="84"/>
    </location>
    <ligand>
        <name>Zn(2+)</name>
        <dbReference type="ChEBI" id="CHEBI:29105"/>
        <label>2</label>
        <note>catalytic</note>
    </ligand>
</feature>
<dbReference type="PANTHER" id="PTHR10201:SF213">
    <property type="entry name" value="METALLOENDOPROTEINASE 2-MMP-LIKE"/>
    <property type="match status" value="1"/>
</dbReference>
<keyword evidence="14" id="KW-1185">Reference proteome</keyword>
<dbReference type="SUPFAM" id="SSF47090">
    <property type="entry name" value="PGBD-like"/>
    <property type="match status" value="1"/>
</dbReference>
<keyword evidence="8" id="KW-0865">Zymogen</keyword>
<feature type="binding site" evidence="10">
    <location>
        <position position="171"/>
    </location>
    <ligand>
        <name>Zn(2+)</name>
        <dbReference type="ChEBI" id="CHEBI:29105"/>
        <label>1</label>
    </ligand>
</feature>
<comment type="cofactor">
    <cofactor evidence="10">
        <name>Ca(2+)</name>
        <dbReference type="ChEBI" id="CHEBI:29108"/>
    </cofactor>
    <text evidence="10">Can bind about 5 Ca(2+) ions per subunit.</text>
</comment>
<dbReference type="InterPro" id="IPR036365">
    <property type="entry name" value="PGBD-like_sf"/>
</dbReference>
<dbReference type="InterPro" id="IPR033739">
    <property type="entry name" value="M10A_MMP"/>
</dbReference>
<dbReference type="GO" id="GO:0030574">
    <property type="term" value="P:collagen catabolic process"/>
    <property type="evidence" value="ECO:0007669"/>
    <property type="project" value="TreeGrafter"/>
</dbReference>
<feature type="domain" description="Peptidase metallopeptidase" evidence="12">
    <location>
        <begin position="110"/>
        <end position="268"/>
    </location>
</feature>
<feature type="binding site" evidence="10">
    <location>
        <position position="126"/>
    </location>
    <ligand>
        <name>Ca(2+)</name>
        <dbReference type="ChEBI" id="CHEBI:29108"/>
        <label>1</label>
    </ligand>
</feature>
<dbReference type="PRINTS" id="PR00138">
    <property type="entry name" value="MATRIXIN"/>
</dbReference>
<dbReference type="SUPFAM" id="SSF55486">
    <property type="entry name" value="Metalloproteases ('zincins'), catalytic domain"/>
    <property type="match status" value="1"/>
</dbReference>
<dbReference type="AlphaFoldDB" id="A0AAD4IZM1"/>
<evidence type="ECO:0000256" key="10">
    <source>
        <dbReference type="PIRSR" id="PIRSR621190-2"/>
    </source>
</evidence>
<name>A0AAD4IZM1_PERFH</name>
<evidence type="ECO:0000313" key="14">
    <source>
        <dbReference type="Proteomes" id="UP001190926"/>
    </source>
</evidence>
<keyword evidence="10" id="KW-0106">Calcium</keyword>
<keyword evidence="4 11" id="KW-0732">Signal</keyword>
<dbReference type="PANTHER" id="PTHR10201">
    <property type="entry name" value="MATRIX METALLOPROTEINASE"/>
    <property type="match status" value="1"/>
</dbReference>
<dbReference type="InterPro" id="IPR006026">
    <property type="entry name" value="Peptidase_Metallo"/>
</dbReference>
<evidence type="ECO:0000256" key="5">
    <source>
        <dbReference type="ARBA" id="ARBA00022801"/>
    </source>
</evidence>
<dbReference type="CDD" id="cd04278">
    <property type="entry name" value="ZnMc_MMP"/>
    <property type="match status" value="1"/>
</dbReference>
<proteinExistence type="inferred from homology"/>
<dbReference type="GO" id="GO:0004222">
    <property type="term" value="F:metalloendopeptidase activity"/>
    <property type="evidence" value="ECO:0007669"/>
    <property type="project" value="InterPro"/>
</dbReference>